<dbReference type="KEGG" id="psuu:Psuf_059030"/>
<sequence>MALVTILDPSSLVGSTTDDPGPDVQWLSGRKVGIRVDILWRSWDWVAEEWARLLEADGAQVTTWRAQGRTGEAGDKTLAELSSLVEEVEVMIVGLGNCGSCTSWTIHDAVFAAERGRSTVAVTTRHFERLGRGIAAQKGRRGLRIHVLPYPLDTRPEAEVRQIARQHYPALLKRLGVDV</sequence>
<evidence type="ECO:0000313" key="2">
    <source>
        <dbReference type="EMBL" id="BCB88590.1"/>
    </source>
</evidence>
<feature type="domain" description="UGSC-like" evidence="1">
    <location>
        <begin position="5"/>
        <end position="176"/>
    </location>
</feature>
<keyword evidence="3" id="KW-1185">Reference proteome</keyword>
<evidence type="ECO:0000259" key="1">
    <source>
        <dbReference type="Pfam" id="PF24696"/>
    </source>
</evidence>
<dbReference type="AlphaFoldDB" id="A0A6F8YR15"/>
<reference evidence="2 3" key="2">
    <citation type="submission" date="2020-03" db="EMBL/GenBank/DDBJ databases">
        <authorList>
            <person name="Ichikawa N."/>
            <person name="Kimura A."/>
            <person name="Kitahashi Y."/>
            <person name="Uohara A."/>
        </authorList>
    </citation>
    <scope>NUCLEOTIDE SEQUENCE [LARGE SCALE GENOMIC DNA]</scope>
    <source>
        <strain evidence="2 3">NBRC 105367</strain>
    </source>
</reference>
<dbReference type="InterPro" id="IPR057767">
    <property type="entry name" value="UGSC-like_dom"/>
</dbReference>
<reference evidence="2 3" key="1">
    <citation type="submission" date="2020-03" db="EMBL/GenBank/DDBJ databases">
        <title>Whole genome shotgun sequence of Phytohabitans suffuscus NBRC 105367.</title>
        <authorList>
            <person name="Komaki H."/>
            <person name="Tamura T."/>
        </authorList>
    </citation>
    <scope>NUCLEOTIDE SEQUENCE [LARGE SCALE GENOMIC DNA]</scope>
    <source>
        <strain evidence="2 3">NBRC 105367</strain>
    </source>
</reference>
<proteinExistence type="predicted"/>
<dbReference type="Proteomes" id="UP000503011">
    <property type="component" value="Chromosome"/>
</dbReference>
<dbReference type="RefSeq" id="WP_173160089.1">
    <property type="nucleotide sequence ID" value="NZ_AP022871.1"/>
</dbReference>
<dbReference type="Pfam" id="PF24696">
    <property type="entry name" value="UGSC"/>
    <property type="match status" value="1"/>
</dbReference>
<name>A0A6F8YR15_9ACTN</name>
<organism evidence="2 3">
    <name type="scientific">Phytohabitans suffuscus</name>
    <dbReference type="NCBI Taxonomy" id="624315"/>
    <lineage>
        <taxon>Bacteria</taxon>
        <taxon>Bacillati</taxon>
        <taxon>Actinomycetota</taxon>
        <taxon>Actinomycetes</taxon>
        <taxon>Micromonosporales</taxon>
        <taxon>Micromonosporaceae</taxon>
    </lineage>
</organism>
<accession>A0A6F8YR15</accession>
<evidence type="ECO:0000313" key="3">
    <source>
        <dbReference type="Proteomes" id="UP000503011"/>
    </source>
</evidence>
<gene>
    <name evidence="2" type="ORF">Psuf_059030</name>
</gene>
<protein>
    <recommendedName>
        <fullName evidence="1">UGSC-like domain-containing protein</fullName>
    </recommendedName>
</protein>
<dbReference type="EMBL" id="AP022871">
    <property type="protein sequence ID" value="BCB88590.1"/>
    <property type="molecule type" value="Genomic_DNA"/>
</dbReference>